<evidence type="ECO:0000313" key="2">
    <source>
        <dbReference type="EMBL" id="NHN34825.1"/>
    </source>
</evidence>
<proteinExistence type="predicted"/>
<dbReference type="Proteomes" id="UP001165962">
    <property type="component" value="Unassembled WGS sequence"/>
</dbReference>
<sequence length="457" mass="53382">MKKSIVRIRQIKLSKSNIGISNGKFIITQQEPVLIQQSENLYYHTLFRLLNKPFPPQYDNRNDYTTVAFILTGEMVEDNDRDNNPAKRKSFSEIIEKGIWIADIHYLRSICSVSMKRSQRTLFVRADLRDQLDEYLSLGKNKQIKQTIISKYLASIGLCLSSANIVENKPRICVIEDAIKPITENVLQVRNYKKKENEAEENERIQQLMIQQDIQQEQNKLAKAEAKDKLSQDVLAKLPKSQFQFHKGHGKWFDENRYVRTEDILKPIAHTHFQGIYYPAYELSQTEERIQIPLTPYSVGKELEAMKDYSQDTNLFDGMGLCSVEWATLISEKLKLDYVPSAFQYRDLMQKGLLLKMDFKAYFAKHDITDIPDLWGKPHTIKEIDLILTASQFKMFLEKGKDEDKLFSSIQEYDDLKDHYGFKHIAIAAVSKQMVETNPYTKLPINIYRHLHLQQRN</sequence>
<dbReference type="RefSeq" id="WP_166156518.1">
    <property type="nucleotide sequence ID" value="NZ_JAAOIW010000023.1"/>
</dbReference>
<accession>A0ABX0JHE5</accession>
<gene>
    <name evidence="2" type="ORF">G9U52_34340</name>
</gene>
<name>A0ABX0JHE5_9BACL</name>
<evidence type="ECO:0000259" key="1">
    <source>
        <dbReference type="Pfam" id="PF05183"/>
    </source>
</evidence>
<feature type="domain" description="RDRP core" evidence="1">
    <location>
        <begin position="303"/>
        <end position="394"/>
    </location>
</feature>
<evidence type="ECO:0000313" key="3">
    <source>
        <dbReference type="Proteomes" id="UP001165962"/>
    </source>
</evidence>
<keyword evidence="3" id="KW-1185">Reference proteome</keyword>
<reference evidence="2" key="1">
    <citation type="submission" date="2020-03" db="EMBL/GenBank/DDBJ databases">
        <title>Draft sequencing of Paenibacilllus sp. S3N08.</title>
        <authorList>
            <person name="Kim D.-U."/>
        </authorList>
    </citation>
    <scope>NUCLEOTIDE SEQUENCE</scope>
    <source>
        <strain evidence="2">S3N08</strain>
    </source>
</reference>
<dbReference type="InterPro" id="IPR057596">
    <property type="entry name" value="RDRP_core"/>
</dbReference>
<comment type="caution">
    <text evidence="2">The sequence shown here is derived from an EMBL/GenBank/DDBJ whole genome shotgun (WGS) entry which is preliminary data.</text>
</comment>
<dbReference type="Pfam" id="PF05183">
    <property type="entry name" value="RdRP"/>
    <property type="match status" value="1"/>
</dbReference>
<dbReference type="EMBL" id="JAAOIW010000023">
    <property type="protein sequence ID" value="NHN34825.1"/>
    <property type="molecule type" value="Genomic_DNA"/>
</dbReference>
<organism evidence="2 3">
    <name type="scientific">Paenibacillus agricola</name>
    <dbReference type="NCBI Taxonomy" id="2716264"/>
    <lineage>
        <taxon>Bacteria</taxon>
        <taxon>Bacillati</taxon>
        <taxon>Bacillota</taxon>
        <taxon>Bacilli</taxon>
        <taxon>Bacillales</taxon>
        <taxon>Paenibacillaceae</taxon>
        <taxon>Paenibacillus</taxon>
    </lineage>
</organism>
<protein>
    <recommendedName>
        <fullName evidence="1">RDRP core domain-containing protein</fullName>
    </recommendedName>
</protein>